<dbReference type="GO" id="GO:0005737">
    <property type="term" value="C:cytoplasm"/>
    <property type="evidence" value="ECO:0007669"/>
    <property type="project" value="TreeGrafter"/>
</dbReference>
<comment type="pathway">
    <text evidence="1">Cofactor biosynthesis; thiamine diphosphate biosynthesis.</text>
</comment>
<dbReference type="EMBL" id="CP002452">
    <property type="protein sequence ID" value="ADV45973.1"/>
    <property type="molecule type" value="Genomic_DNA"/>
</dbReference>
<evidence type="ECO:0000313" key="5">
    <source>
        <dbReference type="Proteomes" id="UP000008633"/>
    </source>
</evidence>
<reference evidence="4 5" key="1">
    <citation type="journal article" date="2011" name="Stand. Genomic Sci.">
        <title>Complete genome sequence of Nitratifractor salsuginis type strain (E9I37-1).</title>
        <authorList>
            <person name="Anderson I."/>
            <person name="Sikorski J."/>
            <person name="Zeytun A."/>
            <person name="Nolan M."/>
            <person name="Lapidus A."/>
            <person name="Lucas S."/>
            <person name="Hammon N."/>
            <person name="Deshpande S."/>
            <person name="Cheng J.F."/>
            <person name="Tapia R."/>
            <person name="Han C."/>
            <person name="Goodwin L."/>
            <person name="Pitluck S."/>
            <person name="Liolios K."/>
            <person name="Pagani I."/>
            <person name="Ivanova N."/>
            <person name="Huntemann M."/>
            <person name="Mavromatis K."/>
            <person name="Ovchinikova G."/>
            <person name="Pati A."/>
            <person name="Chen A."/>
            <person name="Palaniappan K."/>
            <person name="Land M."/>
            <person name="Hauser L."/>
            <person name="Brambilla E.M."/>
            <person name="Ngatchou-Djao O.D."/>
            <person name="Rohde M."/>
            <person name="Tindall B.J."/>
            <person name="Goker M."/>
            <person name="Detter J.C."/>
            <person name="Woyke T."/>
            <person name="Bristow J."/>
            <person name="Eisen J.A."/>
            <person name="Markowitz V."/>
            <person name="Hugenholtz P."/>
            <person name="Klenk H.P."/>
            <person name="Kyrpides N.C."/>
        </authorList>
    </citation>
    <scope>NUCLEOTIDE SEQUENCE [LARGE SCALE GENOMIC DNA]</scope>
    <source>
        <strain evidence="5">DSM 16511 / JCM 12458 / E9I37-1</strain>
    </source>
</reference>
<dbReference type="GO" id="GO:0004789">
    <property type="term" value="F:thiamine-phosphate diphosphorylase activity"/>
    <property type="evidence" value="ECO:0007669"/>
    <property type="project" value="TreeGrafter"/>
</dbReference>
<dbReference type="InterPro" id="IPR036206">
    <property type="entry name" value="ThiamineP_synth_sf"/>
</dbReference>
<keyword evidence="2" id="KW-0784">Thiamine biosynthesis</keyword>
<sequence length="180" mass="19528">MILYAITDPSILSFETLSSDLHRIKARGASMILYRDKKTAEYEKRAERFVEAAKEAGFGKIILHNTPQLALRLGAWGVHCSSDAYGLISEGKRLGLKTVASTHSLEEIKKAEEAGADMVTLSPLFVSPGKGKPLGEKGFTRIVQEAKVPMIALGGITDKEKIRRAMSCGASGIASIRYFA</sequence>
<name>E6X1W5_NITSE</name>
<proteinExistence type="predicted"/>
<dbReference type="Gene3D" id="3.20.20.70">
    <property type="entry name" value="Aldolase class I"/>
    <property type="match status" value="1"/>
</dbReference>
<dbReference type="InterPro" id="IPR013785">
    <property type="entry name" value="Aldolase_TIM"/>
</dbReference>
<evidence type="ECO:0000256" key="1">
    <source>
        <dbReference type="ARBA" id="ARBA00004948"/>
    </source>
</evidence>
<dbReference type="InterPro" id="IPR022998">
    <property type="entry name" value="ThiamineP_synth_TenI"/>
</dbReference>
<evidence type="ECO:0000256" key="2">
    <source>
        <dbReference type="ARBA" id="ARBA00022977"/>
    </source>
</evidence>
<dbReference type="Proteomes" id="UP000008633">
    <property type="component" value="Chromosome"/>
</dbReference>
<dbReference type="OrthoDB" id="5347413at2"/>
<dbReference type="PANTHER" id="PTHR20857">
    <property type="entry name" value="THIAMINE-PHOSPHATE PYROPHOSPHORYLASE"/>
    <property type="match status" value="1"/>
</dbReference>
<organism evidence="4 5">
    <name type="scientific">Nitratifractor salsuginis (strain DSM 16511 / JCM 12458 / E9I37-1)</name>
    <dbReference type="NCBI Taxonomy" id="749222"/>
    <lineage>
        <taxon>Bacteria</taxon>
        <taxon>Pseudomonadati</taxon>
        <taxon>Campylobacterota</taxon>
        <taxon>Epsilonproteobacteria</taxon>
        <taxon>Campylobacterales</taxon>
        <taxon>Sulfurovaceae</taxon>
        <taxon>Nitratifractor</taxon>
    </lineage>
</organism>
<gene>
    <name evidence="4" type="ordered locus">Nitsa_0706</name>
</gene>
<dbReference type="GO" id="GO:0009228">
    <property type="term" value="P:thiamine biosynthetic process"/>
    <property type="evidence" value="ECO:0007669"/>
    <property type="project" value="UniProtKB-KW"/>
</dbReference>
<dbReference type="HOGENOM" id="CLU_018272_5_0_7"/>
<dbReference type="STRING" id="749222.Nitsa_0706"/>
<dbReference type="PANTHER" id="PTHR20857:SF23">
    <property type="entry name" value="THIAMINE BIOSYNTHETIC BIFUNCTIONAL ENZYME"/>
    <property type="match status" value="1"/>
</dbReference>
<evidence type="ECO:0000313" key="4">
    <source>
        <dbReference type="EMBL" id="ADV45973.1"/>
    </source>
</evidence>
<accession>E6X1W5</accession>
<dbReference type="KEGG" id="nsa:Nitsa_0706"/>
<keyword evidence="5" id="KW-1185">Reference proteome</keyword>
<dbReference type="AlphaFoldDB" id="E6X1W5"/>
<feature type="domain" description="Thiamine phosphate synthase/TenI" evidence="3">
    <location>
        <begin position="3"/>
        <end position="177"/>
    </location>
</feature>
<dbReference type="CDD" id="cd00564">
    <property type="entry name" value="TMP_TenI"/>
    <property type="match status" value="1"/>
</dbReference>
<dbReference type="eggNOG" id="COG0352">
    <property type="taxonomic scope" value="Bacteria"/>
</dbReference>
<protein>
    <submittedName>
        <fullName evidence="4">Thiamine monophosphate synthase</fullName>
    </submittedName>
</protein>
<evidence type="ECO:0000259" key="3">
    <source>
        <dbReference type="Pfam" id="PF02581"/>
    </source>
</evidence>
<reference evidence="5" key="2">
    <citation type="submission" date="2011-01" db="EMBL/GenBank/DDBJ databases">
        <title>The complete genome of Nitratifractor salsuginis DSM 16511.</title>
        <authorList>
            <consortium name="US DOE Joint Genome Institute (JGI-PGF)"/>
            <person name="Lucas S."/>
            <person name="Copeland A."/>
            <person name="Lapidus A."/>
            <person name="Bruce D."/>
            <person name="Goodwin L."/>
            <person name="Pitluck S."/>
            <person name="Kyrpides N."/>
            <person name="Mavromatis K."/>
            <person name="Ivanova N."/>
            <person name="Mikhailova N."/>
            <person name="Zeytun A."/>
            <person name="Detter J.C."/>
            <person name="Tapia R."/>
            <person name="Han C."/>
            <person name="Land M."/>
            <person name="Hauser L."/>
            <person name="Markowitz V."/>
            <person name="Cheng J.-F."/>
            <person name="Hugenholtz P."/>
            <person name="Woyke T."/>
            <person name="Wu D."/>
            <person name="Tindall B."/>
            <person name="Schuetze A."/>
            <person name="Brambilla E."/>
            <person name="Klenk H.-P."/>
            <person name="Eisen J.A."/>
        </authorList>
    </citation>
    <scope>NUCLEOTIDE SEQUENCE [LARGE SCALE GENOMIC DNA]</scope>
    <source>
        <strain evidence="5">DSM 16511 / JCM 12458 / E9I37-1</strain>
    </source>
</reference>
<dbReference type="SUPFAM" id="SSF51391">
    <property type="entry name" value="Thiamin phosphate synthase"/>
    <property type="match status" value="1"/>
</dbReference>
<dbReference type="RefSeq" id="WP_013553667.1">
    <property type="nucleotide sequence ID" value="NC_014935.1"/>
</dbReference>
<dbReference type="Pfam" id="PF02581">
    <property type="entry name" value="TMP-TENI"/>
    <property type="match status" value="1"/>
</dbReference>